<reference evidence="2" key="1">
    <citation type="journal article" date="2021" name="BMC Genomics">
        <title>Chromosome-level genome assembly and manually-curated proteome of model necrotroph Parastagonospora nodorum Sn15 reveals a genome-wide trove of candidate effector homologs, and redundancy of virulence-related functions within an accessory chromosome.</title>
        <authorList>
            <person name="Bertazzoni S."/>
            <person name="Jones D.A.B."/>
            <person name="Phan H.T."/>
            <person name="Tan K.-C."/>
            <person name="Hane J.K."/>
        </authorList>
    </citation>
    <scope>NUCLEOTIDE SEQUENCE [LARGE SCALE GENOMIC DNA]</scope>
    <source>
        <strain evidence="2">SN15 / ATCC MYA-4574 / FGSC 10173)</strain>
    </source>
</reference>
<dbReference type="Proteomes" id="UP000663193">
    <property type="component" value="Chromosome 6"/>
</dbReference>
<dbReference type="EMBL" id="CP069028">
    <property type="protein sequence ID" value="QRC96742.1"/>
    <property type="molecule type" value="Genomic_DNA"/>
</dbReference>
<gene>
    <name evidence="1" type="ORF">JI435_409600</name>
</gene>
<organism evidence="1 2">
    <name type="scientific">Phaeosphaeria nodorum (strain SN15 / ATCC MYA-4574 / FGSC 10173)</name>
    <name type="common">Glume blotch fungus</name>
    <name type="synonym">Parastagonospora nodorum</name>
    <dbReference type="NCBI Taxonomy" id="321614"/>
    <lineage>
        <taxon>Eukaryota</taxon>
        <taxon>Fungi</taxon>
        <taxon>Dikarya</taxon>
        <taxon>Ascomycota</taxon>
        <taxon>Pezizomycotina</taxon>
        <taxon>Dothideomycetes</taxon>
        <taxon>Pleosporomycetidae</taxon>
        <taxon>Pleosporales</taxon>
        <taxon>Pleosporineae</taxon>
        <taxon>Phaeosphaeriaceae</taxon>
        <taxon>Parastagonospora</taxon>
    </lineage>
</organism>
<protein>
    <submittedName>
        <fullName evidence="1">Uncharacterized protein</fullName>
    </submittedName>
</protein>
<sequence length="65" mass="7522">MRCEVRWLADWMIFRMVGVHGISTTQLGHFAGTMRWAYCGNPLLHQSFSHTPEYSTMYIAKSKAI</sequence>
<name>A0A7U2F1R2_PHANO</name>
<dbReference type="VEuPathDB" id="FungiDB:JI435_409600"/>
<proteinExistence type="predicted"/>
<evidence type="ECO:0000313" key="1">
    <source>
        <dbReference type="EMBL" id="QRC96742.1"/>
    </source>
</evidence>
<keyword evidence="2" id="KW-1185">Reference proteome</keyword>
<dbReference type="AlphaFoldDB" id="A0A7U2F1R2"/>
<accession>A0A7U2F1R2</accession>
<evidence type="ECO:0000313" key="2">
    <source>
        <dbReference type="Proteomes" id="UP000663193"/>
    </source>
</evidence>